<protein>
    <submittedName>
        <fullName evidence="3">Uncharacterized protein</fullName>
    </submittedName>
</protein>
<evidence type="ECO:0000256" key="1">
    <source>
        <dbReference type="SAM" id="SignalP"/>
    </source>
</evidence>
<feature type="chain" id="PRO_5044617960" evidence="1">
    <location>
        <begin position="21"/>
        <end position="109"/>
    </location>
</feature>
<dbReference type="RefSeq" id="WP_145874231.1">
    <property type="nucleotide sequence ID" value="NZ_CP046904.1"/>
</dbReference>
<keyword evidence="5" id="KW-1185">Reference proteome</keyword>
<feature type="signal peptide" evidence="1">
    <location>
        <begin position="1"/>
        <end position="20"/>
    </location>
</feature>
<dbReference type="Proteomes" id="UP000315112">
    <property type="component" value="Unassembled WGS sequence"/>
</dbReference>
<dbReference type="EMBL" id="VLKW01000003">
    <property type="protein sequence ID" value="TWI48433.1"/>
    <property type="molecule type" value="Genomic_DNA"/>
</dbReference>
<reference evidence="2 5" key="3">
    <citation type="submission" date="2019-12" db="EMBL/GenBank/DDBJ databases">
        <title>Draft Genome Sequences of Six Type Strains of the Genus Massilia.</title>
        <authorList>
            <person name="Miess H."/>
            <person name="Frediansyah A."/>
            <person name="Goeker M."/>
            <person name="Gross H."/>
        </authorList>
    </citation>
    <scope>NUCLEOTIDE SEQUENCE [LARGE SCALE GENOMIC DNA]</scope>
    <source>
        <strain evidence="2 5">DSM 26639</strain>
    </source>
</reference>
<evidence type="ECO:0000313" key="5">
    <source>
        <dbReference type="Proteomes" id="UP000437862"/>
    </source>
</evidence>
<reference evidence="3" key="2">
    <citation type="submission" date="2019-07" db="EMBL/GenBank/DDBJ databases">
        <authorList>
            <person name="Whitman W."/>
            <person name="Huntemann M."/>
            <person name="Clum A."/>
            <person name="Pillay M."/>
            <person name="Palaniappan K."/>
            <person name="Varghese N."/>
            <person name="Mikhailova N."/>
            <person name="Stamatis D."/>
            <person name="Reddy T."/>
            <person name="Daum C."/>
            <person name="Shapiro N."/>
            <person name="Ivanova N."/>
            <person name="Kyrpides N."/>
            <person name="Woyke T."/>
        </authorList>
    </citation>
    <scope>NUCLEOTIDE SEQUENCE</scope>
    <source>
        <strain evidence="3">CGMCC 1.10685</strain>
    </source>
</reference>
<dbReference type="AlphaFoldDB" id="A0A562PVN1"/>
<evidence type="ECO:0000313" key="3">
    <source>
        <dbReference type="EMBL" id="TWI48433.1"/>
    </source>
</evidence>
<accession>A0A562PVN1</accession>
<reference evidence="3 4" key="1">
    <citation type="journal article" date="2015" name="Stand. Genomic Sci.">
        <title>Genomic Encyclopedia of Bacterial and Archaeal Type Strains, Phase III: the genomes of soil and plant-associated and newly described type strains.</title>
        <authorList>
            <person name="Whitman W.B."/>
            <person name="Woyke T."/>
            <person name="Klenk H.P."/>
            <person name="Zhou Y."/>
            <person name="Lilburn T.G."/>
            <person name="Beck B.J."/>
            <person name="De Vos P."/>
            <person name="Vandamme P."/>
            <person name="Eisen J.A."/>
            <person name="Garrity G."/>
            <person name="Hugenholtz P."/>
            <person name="Kyrpides N.C."/>
        </authorList>
    </citation>
    <scope>NUCLEOTIDE SEQUENCE [LARGE SCALE GENOMIC DNA]</scope>
    <source>
        <strain evidence="3 4">CGMCC 1.10685</strain>
    </source>
</reference>
<evidence type="ECO:0000313" key="2">
    <source>
        <dbReference type="EMBL" id="QGZ39540.1"/>
    </source>
</evidence>
<name>A0A562PVN1_9BURK</name>
<dbReference type="OrthoDB" id="7019622at2"/>
<sequence>MQRRLFCAALATLVLAPALAQQALGTRPFPANAKRGRMTPGYFPEIVIDGKVRRLAPAARIVNADNMAEVPAALRGTNIIVNYTENADGDIDRVWILTAAEARLAAPAR</sequence>
<evidence type="ECO:0000313" key="4">
    <source>
        <dbReference type="Proteomes" id="UP000315112"/>
    </source>
</evidence>
<organism evidence="3 4">
    <name type="scientific">Pseudoduganella flava</name>
    <dbReference type="NCBI Taxonomy" id="871742"/>
    <lineage>
        <taxon>Bacteria</taxon>
        <taxon>Pseudomonadati</taxon>
        <taxon>Pseudomonadota</taxon>
        <taxon>Betaproteobacteria</taxon>
        <taxon>Burkholderiales</taxon>
        <taxon>Oxalobacteraceae</taxon>
        <taxon>Telluria group</taxon>
        <taxon>Pseudoduganella</taxon>
    </lineage>
</organism>
<keyword evidence="1" id="KW-0732">Signal</keyword>
<proteinExistence type="predicted"/>
<gene>
    <name evidence="2" type="ORF">GO485_11100</name>
    <name evidence="3" type="ORF">IP92_01822</name>
</gene>
<dbReference type="EMBL" id="CP046904">
    <property type="protein sequence ID" value="QGZ39540.1"/>
    <property type="molecule type" value="Genomic_DNA"/>
</dbReference>
<dbReference type="Proteomes" id="UP000437862">
    <property type="component" value="Chromosome"/>
</dbReference>